<dbReference type="Pfam" id="PF07927">
    <property type="entry name" value="HicA_toxin"/>
    <property type="match status" value="1"/>
</dbReference>
<evidence type="ECO:0000256" key="7">
    <source>
        <dbReference type="ARBA" id="ARBA00023016"/>
    </source>
</evidence>
<keyword evidence="4" id="KW-0255">Endonuclease</keyword>
<gene>
    <name evidence="8" type="ORF">A3B86_04595</name>
</gene>
<keyword evidence="7" id="KW-0346">Stress response</keyword>
<dbReference type="Proteomes" id="UP000176834">
    <property type="component" value="Unassembled WGS sequence"/>
</dbReference>
<dbReference type="InterPro" id="IPR012933">
    <property type="entry name" value="HicA_mRNA_interferase"/>
</dbReference>
<dbReference type="EMBL" id="MGJN01000020">
    <property type="protein sequence ID" value="OGN06358.1"/>
    <property type="molecule type" value="Genomic_DNA"/>
</dbReference>
<evidence type="ECO:0000256" key="5">
    <source>
        <dbReference type="ARBA" id="ARBA00022801"/>
    </source>
</evidence>
<dbReference type="InterPro" id="IPR038570">
    <property type="entry name" value="HicA_sf"/>
</dbReference>
<comment type="similarity">
    <text evidence="1">Belongs to the HicA mRNA interferase family.</text>
</comment>
<name>A0A1F8F0Z3_9BACT</name>
<reference evidence="8 9" key="1">
    <citation type="journal article" date="2016" name="Nat. Commun.">
        <title>Thousands of microbial genomes shed light on interconnected biogeochemical processes in an aquifer system.</title>
        <authorList>
            <person name="Anantharaman K."/>
            <person name="Brown C.T."/>
            <person name="Hug L.A."/>
            <person name="Sharon I."/>
            <person name="Castelle C.J."/>
            <person name="Probst A.J."/>
            <person name="Thomas B.C."/>
            <person name="Singh A."/>
            <person name="Wilkins M.J."/>
            <person name="Karaoz U."/>
            <person name="Brodie E.L."/>
            <person name="Williams K.H."/>
            <person name="Hubbard S.S."/>
            <person name="Banfield J.F."/>
        </authorList>
    </citation>
    <scope>NUCLEOTIDE SEQUENCE [LARGE SCALE GENOMIC DNA]</scope>
</reference>
<evidence type="ECO:0000256" key="1">
    <source>
        <dbReference type="ARBA" id="ARBA00006620"/>
    </source>
</evidence>
<keyword evidence="3" id="KW-0540">Nuclease</keyword>
<dbReference type="GO" id="GO:0003729">
    <property type="term" value="F:mRNA binding"/>
    <property type="evidence" value="ECO:0007669"/>
    <property type="project" value="InterPro"/>
</dbReference>
<dbReference type="GO" id="GO:0016787">
    <property type="term" value="F:hydrolase activity"/>
    <property type="evidence" value="ECO:0007669"/>
    <property type="project" value="UniProtKB-KW"/>
</dbReference>
<evidence type="ECO:0000256" key="6">
    <source>
        <dbReference type="ARBA" id="ARBA00022884"/>
    </source>
</evidence>
<dbReference type="Gene3D" id="3.30.920.30">
    <property type="entry name" value="Hypothetical protein"/>
    <property type="match status" value="1"/>
</dbReference>
<protein>
    <recommendedName>
        <fullName evidence="10">Addiction module toxin, HicA family</fullName>
    </recommendedName>
</protein>
<accession>A0A1F8F0Z3</accession>
<keyword evidence="6" id="KW-0694">RNA-binding</keyword>
<dbReference type="AlphaFoldDB" id="A0A1F8F0Z3"/>
<proteinExistence type="inferred from homology"/>
<sequence>MPRLKVLSGENVIKILESFNFAIISQRGSHVKLRRTIKKNNQTLTIPNHKELDKGTLRAIFNQASKYISESELMSHFYNE</sequence>
<evidence type="ECO:0000256" key="2">
    <source>
        <dbReference type="ARBA" id="ARBA00022649"/>
    </source>
</evidence>
<evidence type="ECO:0000313" key="9">
    <source>
        <dbReference type="Proteomes" id="UP000176834"/>
    </source>
</evidence>
<keyword evidence="5" id="KW-0378">Hydrolase</keyword>
<evidence type="ECO:0000256" key="3">
    <source>
        <dbReference type="ARBA" id="ARBA00022722"/>
    </source>
</evidence>
<evidence type="ECO:0000256" key="4">
    <source>
        <dbReference type="ARBA" id="ARBA00022759"/>
    </source>
</evidence>
<evidence type="ECO:0000313" key="8">
    <source>
        <dbReference type="EMBL" id="OGN06358.1"/>
    </source>
</evidence>
<organism evidence="8 9">
    <name type="scientific">Candidatus Yanofskybacteria bacterium RIFCSPHIGHO2_02_FULL_38_22b</name>
    <dbReference type="NCBI Taxonomy" id="1802673"/>
    <lineage>
        <taxon>Bacteria</taxon>
        <taxon>Candidatus Yanofskyibacteriota</taxon>
    </lineage>
</organism>
<evidence type="ECO:0008006" key="10">
    <source>
        <dbReference type="Google" id="ProtNLM"/>
    </source>
</evidence>
<dbReference type="SUPFAM" id="SSF54786">
    <property type="entry name" value="YcfA/nrd intein domain"/>
    <property type="match status" value="1"/>
</dbReference>
<dbReference type="GO" id="GO:0004519">
    <property type="term" value="F:endonuclease activity"/>
    <property type="evidence" value="ECO:0007669"/>
    <property type="project" value="UniProtKB-KW"/>
</dbReference>
<comment type="caution">
    <text evidence="8">The sequence shown here is derived from an EMBL/GenBank/DDBJ whole genome shotgun (WGS) entry which is preliminary data.</text>
</comment>
<keyword evidence="2" id="KW-1277">Toxin-antitoxin system</keyword>